<dbReference type="Pfam" id="PF16076">
    <property type="entry name" value="Acyltransf_C"/>
    <property type="match status" value="1"/>
</dbReference>
<evidence type="ECO:0000256" key="5">
    <source>
        <dbReference type="SAM" id="Phobius"/>
    </source>
</evidence>
<keyword evidence="5" id="KW-0812">Transmembrane</keyword>
<dbReference type="AlphaFoldDB" id="A0AAV4JHJ6"/>
<organism evidence="7 8">
    <name type="scientific">Elysia marginata</name>
    <dbReference type="NCBI Taxonomy" id="1093978"/>
    <lineage>
        <taxon>Eukaryota</taxon>
        <taxon>Metazoa</taxon>
        <taxon>Spiralia</taxon>
        <taxon>Lophotrochozoa</taxon>
        <taxon>Mollusca</taxon>
        <taxon>Gastropoda</taxon>
        <taxon>Heterobranchia</taxon>
        <taxon>Euthyneura</taxon>
        <taxon>Panpulmonata</taxon>
        <taxon>Sacoglossa</taxon>
        <taxon>Placobranchoidea</taxon>
        <taxon>Plakobranchidae</taxon>
        <taxon>Elysia</taxon>
    </lineage>
</organism>
<feature type="domain" description="Phospholipid/glycerol acyltransferase" evidence="6">
    <location>
        <begin position="85"/>
        <end position="209"/>
    </location>
</feature>
<evidence type="ECO:0000256" key="2">
    <source>
        <dbReference type="ARBA" id="ARBA00022679"/>
    </source>
</evidence>
<evidence type="ECO:0000313" key="7">
    <source>
        <dbReference type="EMBL" id="GFS22159.1"/>
    </source>
</evidence>
<dbReference type="SUPFAM" id="SSF69593">
    <property type="entry name" value="Glycerol-3-phosphate (1)-acyltransferase"/>
    <property type="match status" value="1"/>
</dbReference>
<evidence type="ECO:0000259" key="6">
    <source>
        <dbReference type="SMART" id="SM00563"/>
    </source>
</evidence>
<dbReference type="InterPro" id="IPR032098">
    <property type="entry name" value="Acyltransf_C"/>
</dbReference>
<dbReference type="PANTHER" id="PTHR10983">
    <property type="entry name" value="1-ACYLGLYCEROL-3-PHOSPHATE ACYLTRANSFERASE-RELATED"/>
    <property type="match status" value="1"/>
</dbReference>
<protein>
    <submittedName>
        <fullName evidence="7">Acyl-CoA:lysophosphatidylglycerol acyltransferase 1-like</fullName>
    </submittedName>
</protein>
<proteinExistence type="inferred from homology"/>
<evidence type="ECO:0000256" key="1">
    <source>
        <dbReference type="ARBA" id="ARBA00008655"/>
    </source>
</evidence>
<evidence type="ECO:0000256" key="4">
    <source>
        <dbReference type="SAM" id="MobiDB-lite"/>
    </source>
</evidence>
<gene>
    <name evidence="7" type="ORF">ElyMa_003356700</name>
</gene>
<sequence length="397" mass="45543">MTGWTDYVRYTLRFLLFFVSNVYALASYVTWMGLFAPLRILAPKLHWKIESFLFSVIQGMIVTWLRGYEVMECGDDISLLKDSEALLLCNHQSTADTPLVMLANYTKGSAVGNTMWIMWFIFKYTNFGLVSLIRQDFFIHNGKDIRVSEMERLKEHMKSAYIDHGRKWVVIFPEGGFLRKRRQASQKFAEKNNLPVLEHVTLPRLGAVDAVLSTVGEPYTPAAESFPDNDEYEGSNGHHNQLEPDPEKPVKWVIDMTLAYKDAKPLDMLGMCIGYCPNNLITFHYKAYRVRDIPRDLPGLTDWLYKRYVEKDRALDKFYSTGKFSDEFLSERRLVRPMVPHHLQFDLLQNILHTAIVKGGLDSSVGGGLALWPRGRGFEPQPSTVRVPTGWVGVSIM</sequence>
<name>A0AAV4JHJ6_9GAST</name>
<evidence type="ECO:0000256" key="3">
    <source>
        <dbReference type="ARBA" id="ARBA00023315"/>
    </source>
</evidence>
<accession>A0AAV4JHJ6</accession>
<dbReference type="GO" id="GO:0005783">
    <property type="term" value="C:endoplasmic reticulum"/>
    <property type="evidence" value="ECO:0007669"/>
    <property type="project" value="TreeGrafter"/>
</dbReference>
<dbReference type="SMART" id="SM00563">
    <property type="entry name" value="PlsC"/>
    <property type="match status" value="1"/>
</dbReference>
<feature type="transmembrane region" description="Helical" evidence="5">
    <location>
        <begin position="12"/>
        <end position="35"/>
    </location>
</feature>
<dbReference type="Pfam" id="PF01553">
    <property type="entry name" value="Acyltransferase"/>
    <property type="match status" value="1"/>
</dbReference>
<reference evidence="7 8" key="1">
    <citation type="journal article" date="2021" name="Elife">
        <title>Chloroplast acquisition without the gene transfer in kleptoplastic sea slugs, Plakobranchus ocellatus.</title>
        <authorList>
            <person name="Maeda T."/>
            <person name="Takahashi S."/>
            <person name="Yoshida T."/>
            <person name="Shimamura S."/>
            <person name="Takaki Y."/>
            <person name="Nagai Y."/>
            <person name="Toyoda A."/>
            <person name="Suzuki Y."/>
            <person name="Arimoto A."/>
            <person name="Ishii H."/>
            <person name="Satoh N."/>
            <person name="Nishiyama T."/>
            <person name="Hasebe M."/>
            <person name="Maruyama T."/>
            <person name="Minagawa J."/>
            <person name="Obokata J."/>
            <person name="Shigenobu S."/>
        </authorList>
    </citation>
    <scope>NUCLEOTIDE SEQUENCE [LARGE SCALE GENOMIC DNA]</scope>
</reference>
<keyword evidence="8" id="KW-1185">Reference proteome</keyword>
<keyword evidence="5" id="KW-1133">Transmembrane helix</keyword>
<keyword evidence="3 7" id="KW-0012">Acyltransferase</keyword>
<evidence type="ECO:0000313" key="8">
    <source>
        <dbReference type="Proteomes" id="UP000762676"/>
    </source>
</evidence>
<comment type="similarity">
    <text evidence="1">Belongs to the 1-acyl-sn-glycerol-3-phosphate acyltransferase family.</text>
</comment>
<dbReference type="InterPro" id="IPR002123">
    <property type="entry name" value="Plipid/glycerol_acylTrfase"/>
</dbReference>
<feature type="region of interest" description="Disordered" evidence="4">
    <location>
        <begin position="223"/>
        <end position="246"/>
    </location>
</feature>
<comment type="caution">
    <text evidence="7">The sequence shown here is derived from an EMBL/GenBank/DDBJ whole genome shotgun (WGS) entry which is preliminary data.</text>
</comment>
<keyword evidence="5" id="KW-0472">Membrane</keyword>
<dbReference type="GO" id="GO:0036149">
    <property type="term" value="P:phosphatidylinositol acyl-chain remodeling"/>
    <property type="evidence" value="ECO:0007669"/>
    <property type="project" value="TreeGrafter"/>
</dbReference>
<dbReference type="GO" id="GO:0016746">
    <property type="term" value="F:acyltransferase activity"/>
    <property type="evidence" value="ECO:0007669"/>
    <property type="project" value="UniProtKB-KW"/>
</dbReference>
<dbReference type="EMBL" id="BMAT01006917">
    <property type="protein sequence ID" value="GFS22159.1"/>
    <property type="molecule type" value="Genomic_DNA"/>
</dbReference>
<dbReference type="PANTHER" id="PTHR10983:SF2">
    <property type="entry name" value="ACYL-COA:LYSOPHOSPHATIDYLGLYCEROL ACYLTRANSFERASE 1"/>
    <property type="match status" value="1"/>
</dbReference>
<dbReference type="Proteomes" id="UP000762676">
    <property type="component" value="Unassembled WGS sequence"/>
</dbReference>
<dbReference type="CDD" id="cd07990">
    <property type="entry name" value="LPLAT_LCLAT1-like"/>
    <property type="match status" value="1"/>
</dbReference>
<keyword evidence="2" id="KW-0808">Transferase</keyword>